<name>A0A9J6PFL8_9PROT</name>
<accession>A0A9J6PFL8</accession>
<feature type="non-terminal residue" evidence="1">
    <location>
        <position position="102"/>
    </location>
</feature>
<proteinExistence type="predicted"/>
<dbReference type="EMBL" id="JAMZFT010000002">
    <property type="protein sequence ID" value="MCP1337262.1"/>
    <property type="molecule type" value="Genomic_DNA"/>
</dbReference>
<sequence length="102" mass="10682">MDGEPVLVAQALTGPELADEFRAASKVEVPLLDAGVNPRANAGSWNPIPDWLGTRSQVGNAEIPAAWARAHGLEVGVDGTVNLPNNAEGGKALARMNWAEWG</sequence>
<dbReference type="RefSeq" id="WP_269333191.1">
    <property type="nucleotide sequence ID" value="NZ_JAMZFT010000002.1"/>
</dbReference>
<gene>
    <name evidence="1" type="ORF">NJQ99_12645</name>
</gene>
<organism evidence="1 2">
    <name type="scientific">Futiania mangrovi</name>
    <dbReference type="NCBI Taxonomy" id="2959716"/>
    <lineage>
        <taxon>Bacteria</taxon>
        <taxon>Pseudomonadati</taxon>
        <taxon>Pseudomonadota</taxon>
        <taxon>Alphaproteobacteria</taxon>
        <taxon>Futianiales</taxon>
        <taxon>Futianiaceae</taxon>
        <taxon>Futiania</taxon>
    </lineage>
</organism>
<keyword evidence="2" id="KW-1185">Reference proteome</keyword>
<dbReference type="Proteomes" id="UP001055804">
    <property type="component" value="Unassembled WGS sequence"/>
</dbReference>
<reference evidence="1" key="1">
    <citation type="submission" date="2022-06" db="EMBL/GenBank/DDBJ databases">
        <title>Isolation and Genomics of Futiania mangrovii gen. nov., sp. nov., a Rare and Metabolically-versatile member in the Class Alphaproteobacteria.</title>
        <authorList>
            <person name="Liu L."/>
            <person name="Huang W.-C."/>
            <person name="Pan J."/>
            <person name="Li J."/>
            <person name="Huang Y."/>
            <person name="Du H."/>
            <person name="Liu Y."/>
            <person name="Li M."/>
        </authorList>
    </citation>
    <scope>NUCLEOTIDE SEQUENCE</scope>
    <source>
        <strain evidence="1">FT118</strain>
    </source>
</reference>
<protein>
    <submittedName>
        <fullName evidence="1">Uncharacterized protein</fullName>
    </submittedName>
</protein>
<comment type="caution">
    <text evidence="1">The sequence shown here is derived from an EMBL/GenBank/DDBJ whole genome shotgun (WGS) entry which is preliminary data.</text>
</comment>
<dbReference type="AlphaFoldDB" id="A0A9J6PFL8"/>
<evidence type="ECO:0000313" key="2">
    <source>
        <dbReference type="Proteomes" id="UP001055804"/>
    </source>
</evidence>
<evidence type="ECO:0000313" key="1">
    <source>
        <dbReference type="EMBL" id="MCP1337262.1"/>
    </source>
</evidence>